<gene>
    <name evidence="7" type="ORF">RU86_GL000958</name>
</gene>
<feature type="transmembrane region" description="Helical" evidence="6">
    <location>
        <begin position="193"/>
        <end position="212"/>
    </location>
</feature>
<keyword evidence="4 6" id="KW-1133">Transmembrane helix</keyword>
<dbReference type="EMBL" id="JXJW01000019">
    <property type="protein sequence ID" value="PCS05299.1"/>
    <property type="molecule type" value="Genomic_DNA"/>
</dbReference>
<dbReference type="InterPro" id="IPR001851">
    <property type="entry name" value="ABC_transp_permease"/>
</dbReference>
<dbReference type="Proteomes" id="UP000218282">
    <property type="component" value="Unassembled WGS sequence"/>
</dbReference>
<keyword evidence="3 6" id="KW-0812">Transmembrane</keyword>
<dbReference type="Pfam" id="PF02653">
    <property type="entry name" value="BPD_transp_2"/>
    <property type="match status" value="1"/>
</dbReference>
<evidence type="ECO:0000256" key="1">
    <source>
        <dbReference type="ARBA" id="ARBA00004651"/>
    </source>
</evidence>
<reference evidence="7 8" key="1">
    <citation type="submission" date="2014-12" db="EMBL/GenBank/DDBJ databases">
        <title>Draft genome sequences of 10 type strains of Lactococcus.</title>
        <authorList>
            <person name="Sun Z."/>
            <person name="Zhong Z."/>
            <person name="Liu W."/>
            <person name="Zhang W."/>
            <person name="Zhang H."/>
        </authorList>
    </citation>
    <scope>NUCLEOTIDE SEQUENCE [LARGE SCALE GENOMIC DNA]</scope>
    <source>
        <strain evidence="7 8">DSM 6634</strain>
    </source>
</reference>
<evidence type="ECO:0000256" key="2">
    <source>
        <dbReference type="ARBA" id="ARBA00022475"/>
    </source>
</evidence>
<proteinExistence type="predicted"/>
<accession>A0A2A5RVM3</accession>
<sequence length="249" mass="25894">MTAEGSFPLGGAVAVTLITQGVNPLMATVAAFVAGCAAGLITGLLYTKGKIPTLLAGILVMTSCNSVMLMVMGRANLGLLGLDKLKGTWVSVLAVVLVLVIMFYFLNTNLGQAFIATGDNADMAKSFGINTDRMELLGLVVSNGIIALSGALISQNDGYADVSKGLGVIVIGLASLIIGEVLFGNVSMLERMIAIVIGAICYQFLILLVIKLGFNTNYLKLFSAIILAGCLMIPTIKAKVFKGVNLNAN</sequence>
<organism evidence="7 8">
    <name type="scientific">Pseudolactococcus piscium</name>
    <dbReference type="NCBI Taxonomy" id="1364"/>
    <lineage>
        <taxon>Bacteria</taxon>
        <taxon>Bacillati</taxon>
        <taxon>Bacillota</taxon>
        <taxon>Bacilli</taxon>
        <taxon>Lactobacillales</taxon>
        <taxon>Streptococcaceae</taxon>
        <taxon>Pseudolactococcus</taxon>
    </lineage>
</organism>
<dbReference type="GO" id="GO:0022857">
    <property type="term" value="F:transmembrane transporter activity"/>
    <property type="evidence" value="ECO:0007669"/>
    <property type="project" value="InterPro"/>
</dbReference>
<feature type="transmembrane region" description="Helical" evidence="6">
    <location>
        <begin position="166"/>
        <end position="186"/>
    </location>
</feature>
<dbReference type="AlphaFoldDB" id="A0A2A5RVM3"/>
<evidence type="ECO:0000256" key="4">
    <source>
        <dbReference type="ARBA" id="ARBA00022989"/>
    </source>
</evidence>
<comment type="subcellular location">
    <subcellularLocation>
        <location evidence="1">Cell membrane</location>
        <topology evidence="1">Multi-pass membrane protein</topology>
    </subcellularLocation>
</comment>
<feature type="transmembrane region" description="Helical" evidence="6">
    <location>
        <begin position="25"/>
        <end position="47"/>
    </location>
</feature>
<evidence type="ECO:0000256" key="5">
    <source>
        <dbReference type="ARBA" id="ARBA00023136"/>
    </source>
</evidence>
<dbReference type="PANTHER" id="PTHR32196:SF69">
    <property type="entry name" value="BRANCHED-CHAIN AMINO ACID TRANSPORT SYSTEM, PERMEASE PROTEIN"/>
    <property type="match status" value="1"/>
</dbReference>
<protein>
    <submittedName>
        <fullName evidence="7">Branched-chain amino acid ABC transporter permease</fullName>
    </submittedName>
</protein>
<name>A0A2A5RVM3_9LACT</name>
<evidence type="ECO:0000256" key="6">
    <source>
        <dbReference type="SAM" id="Phobius"/>
    </source>
</evidence>
<dbReference type="CDD" id="cd06574">
    <property type="entry name" value="TM_PBP1_branched-chain-AA_like"/>
    <property type="match status" value="1"/>
</dbReference>
<dbReference type="PANTHER" id="PTHR32196">
    <property type="entry name" value="ABC TRANSPORTER PERMEASE PROTEIN YPHD-RELATED-RELATED"/>
    <property type="match status" value="1"/>
</dbReference>
<evidence type="ECO:0000313" key="7">
    <source>
        <dbReference type="EMBL" id="PCS05299.1"/>
    </source>
</evidence>
<evidence type="ECO:0000313" key="8">
    <source>
        <dbReference type="Proteomes" id="UP000218282"/>
    </source>
</evidence>
<feature type="transmembrane region" description="Helical" evidence="6">
    <location>
        <begin position="87"/>
        <end position="106"/>
    </location>
</feature>
<comment type="caution">
    <text evidence="7">The sequence shown here is derived from an EMBL/GenBank/DDBJ whole genome shotgun (WGS) entry which is preliminary data.</text>
</comment>
<feature type="transmembrane region" description="Helical" evidence="6">
    <location>
        <begin position="54"/>
        <end position="75"/>
    </location>
</feature>
<feature type="transmembrane region" description="Helical" evidence="6">
    <location>
        <begin position="218"/>
        <end position="236"/>
    </location>
</feature>
<evidence type="ECO:0000256" key="3">
    <source>
        <dbReference type="ARBA" id="ARBA00022692"/>
    </source>
</evidence>
<keyword evidence="2" id="KW-1003">Cell membrane</keyword>
<dbReference type="GO" id="GO:0005886">
    <property type="term" value="C:plasma membrane"/>
    <property type="evidence" value="ECO:0007669"/>
    <property type="project" value="UniProtKB-SubCell"/>
</dbReference>
<feature type="transmembrane region" description="Helical" evidence="6">
    <location>
        <begin position="136"/>
        <end position="154"/>
    </location>
</feature>
<keyword evidence="8" id="KW-1185">Reference proteome</keyword>
<keyword evidence="5 6" id="KW-0472">Membrane</keyword>